<name>A0A8X7B9M8_TRICX</name>
<accession>A0A8X7B9M8</accession>
<evidence type="ECO:0000313" key="1">
    <source>
        <dbReference type="EMBL" id="GFY22952.1"/>
    </source>
</evidence>
<dbReference type="AlphaFoldDB" id="A0A8X7B9M8"/>
<dbReference type="EMBL" id="BMAU01021361">
    <property type="protein sequence ID" value="GFY22952.1"/>
    <property type="molecule type" value="Genomic_DNA"/>
</dbReference>
<reference evidence="1" key="1">
    <citation type="submission" date="2020-08" db="EMBL/GenBank/DDBJ databases">
        <title>Multicomponent nature underlies the extraordinary mechanical properties of spider dragline silk.</title>
        <authorList>
            <person name="Kono N."/>
            <person name="Nakamura H."/>
            <person name="Mori M."/>
            <person name="Yoshida Y."/>
            <person name="Ohtoshi R."/>
            <person name="Malay A.D."/>
            <person name="Moran D.A.P."/>
            <person name="Tomita M."/>
            <person name="Numata K."/>
            <person name="Arakawa K."/>
        </authorList>
    </citation>
    <scope>NUCLEOTIDE SEQUENCE</scope>
</reference>
<dbReference type="Proteomes" id="UP000887159">
    <property type="component" value="Unassembled WGS sequence"/>
</dbReference>
<keyword evidence="2" id="KW-1185">Reference proteome</keyword>
<proteinExistence type="predicted"/>
<protein>
    <submittedName>
        <fullName evidence="1">Uncharacterized protein</fullName>
    </submittedName>
</protein>
<evidence type="ECO:0000313" key="2">
    <source>
        <dbReference type="Proteomes" id="UP000887159"/>
    </source>
</evidence>
<gene>
    <name evidence="1" type="ORF">TNCV_2182131</name>
</gene>
<sequence>MILCPSFWDVPDPYRSKLFDSTESGHMNEKNTDIAMVSIGSVLPITELFCEFTSMAPELMVVWSTDDFPAAV</sequence>
<organism evidence="1 2">
    <name type="scientific">Trichonephila clavipes</name>
    <name type="common">Golden silk orbweaver</name>
    <name type="synonym">Nephila clavipes</name>
    <dbReference type="NCBI Taxonomy" id="2585209"/>
    <lineage>
        <taxon>Eukaryota</taxon>
        <taxon>Metazoa</taxon>
        <taxon>Ecdysozoa</taxon>
        <taxon>Arthropoda</taxon>
        <taxon>Chelicerata</taxon>
        <taxon>Arachnida</taxon>
        <taxon>Araneae</taxon>
        <taxon>Araneomorphae</taxon>
        <taxon>Entelegynae</taxon>
        <taxon>Araneoidea</taxon>
        <taxon>Nephilidae</taxon>
        <taxon>Trichonephila</taxon>
    </lineage>
</organism>
<comment type="caution">
    <text evidence="1">The sequence shown here is derived from an EMBL/GenBank/DDBJ whole genome shotgun (WGS) entry which is preliminary data.</text>
</comment>